<evidence type="ECO:0000313" key="4">
    <source>
        <dbReference type="Proteomes" id="UP001235303"/>
    </source>
</evidence>
<proteinExistence type="predicted"/>
<gene>
    <name evidence="3" type="ORF">PMG71_22085</name>
</gene>
<evidence type="ECO:0000256" key="2">
    <source>
        <dbReference type="SAM" id="Phobius"/>
    </source>
</evidence>
<keyword evidence="2" id="KW-0812">Transmembrane</keyword>
<reference evidence="3 4" key="1">
    <citation type="submission" date="2023-01" db="EMBL/GenBank/DDBJ databases">
        <title>Novel diversity within Roseofilum (Cyanobacteria; Desertifilaceae) from marine benthic mats with descriptions of four novel species.</title>
        <authorList>
            <person name="Wang Y."/>
            <person name="Berthold D.E."/>
            <person name="Hu J."/>
            <person name="Lefler F.W."/>
            <person name="Laughinghouse H.D. IV."/>
        </authorList>
    </citation>
    <scope>NUCLEOTIDE SEQUENCE [LARGE SCALE GENOMIC DNA]</scope>
    <source>
        <strain evidence="3 4">BLCC-M154</strain>
    </source>
</reference>
<dbReference type="RefSeq" id="WP_283755875.1">
    <property type="nucleotide sequence ID" value="NZ_JAQOSP010000141.1"/>
</dbReference>
<comment type="caution">
    <text evidence="3">The sequence shown here is derived from an EMBL/GenBank/DDBJ whole genome shotgun (WGS) entry which is preliminary data.</text>
</comment>
<name>A0ABT7AYY2_9CYAN</name>
<keyword evidence="1" id="KW-0175">Coiled coil</keyword>
<accession>A0ABT7AYY2</accession>
<keyword evidence="2" id="KW-1133">Transmembrane helix</keyword>
<dbReference type="Proteomes" id="UP001235303">
    <property type="component" value="Unassembled WGS sequence"/>
</dbReference>
<evidence type="ECO:0000313" key="3">
    <source>
        <dbReference type="EMBL" id="MDJ1172122.1"/>
    </source>
</evidence>
<organism evidence="3 4">
    <name type="scientific">Roseofilum acuticapitatum BLCC-M154</name>
    <dbReference type="NCBI Taxonomy" id="3022444"/>
    <lineage>
        <taxon>Bacteria</taxon>
        <taxon>Bacillati</taxon>
        <taxon>Cyanobacteriota</taxon>
        <taxon>Cyanophyceae</taxon>
        <taxon>Desertifilales</taxon>
        <taxon>Desertifilaceae</taxon>
        <taxon>Roseofilum</taxon>
        <taxon>Roseofilum acuticapitatum</taxon>
    </lineage>
</organism>
<feature type="transmembrane region" description="Helical" evidence="2">
    <location>
        <begin position="5"/>
        <end position="22"/>
    </location>
</feature>
<evidence type="ECO:0000256" key="1">
    <source>
        <dbReference type="SAM" id="Coils"/>
    </source>
</evidence>
<protein>
    <submittedName>
        <fullName evidence="3">Uncharacterized protein</fullName>
    </submittedName>
</protein>
<keyword evidence="4" id="KW-1185">Reference proteome</keyword>
<dbReference type="EMBL" id="JAQOSP010000141">
    <property type="protein sequence ID" value="MDJ1172122.1"/>
    <property type="molecule type" value="Genomic_DNA"/>
</dbReference>
<sequence length="283" mass="32722">MVWVIFFAIIIGMIIYLAYWIITTPIKVTANAISEAQYQGRQKNAIHSINAKKGKIKIHFYSQNKLSIEGYDNKGKLISSEWKEDFQVARKFGRELEHAKWRKSFISKLTRSHENQWEAILNKSWSAIRALEERDRVIGTIISEPQTDAIAQFADQALVSLYYKSAHDNNQRLCDEIVEELEQATKDYENAEDEDERISISTAIKTHKIRLDKQKKVEKTLRLVDNEFKSLEATLELVIEGIRAEISSHHLSVNPRLSSYDSTLLELKLPILDQIWQSTIESS</sequence>
<keyword evidence="2" id="KW-0472">Membrane</keyword>
<feature type="coiled-coil region" evidence="1">
    <location>
        <begin position="174"/>
        <end position="201"/>
    </location>
</feature>